<name>A0A6A5C3S8_NAEFO</name>
<feature type="region of interest" description="Disordered" evidence="2">
    <location>
        <begin position="61"/>
        <end position="114"/>
    </location>
</feature>
<dbReference type="Proteomes" id="UP000444721">
    <property type="component" value="Unassembled WGS sequence"/>
</dbReference>
<dbReference type="VEuPathDB" id="AmoebaDB:FDP41_012942"/>
<sequence length="439" mass="49435">MEPSSEQSSASPPPTDQKVATAADRDNEQENKSGWGWGSGWLSSTIGNVVRVMNQQTNEFGQKLQQLVAEQDDDSSTTTQTTEPPSSSTPPNDELDEENGQVNDNGGAANASSLIEETEKTIENSLKTAEQKLKSLFTSFYNETSQLVDETAELKYVKGWASSFGKSVLHTLEEASRILYDTEENDDGIHIYVNFKELFIEYEGLKHLQEVASLSKQCNEELAKYMENRTDEQRDRIEKLLRELKDILIDSTQFSTKEVEEKKDSYQYIASLPVGKEILEMTKACIELSKNAFSNLEDVKAECYRSLAKLASLASLHILNLSQYLIDVNNGGNLPAQWQSTDLNVTKDAKQVAIILRDYLLFLYSQLIEISNQYTEALKKNTSIVGIKLDEQRKETLEKRAVNMAARLHIHSDKALSIIISCDKDFLVILQYLGVIWTE</sequence>
<dbReference type="RefSeq" id="XP_044565867.1">
    <property type="nucleotide sequence ID" value="XM_044703517.1"/>
</dbReference>
<feature type="compositionally biased region" description="Low complexity" evidence="2">
    <location>
        <begin position="76"/>
        <end position="91"/>
    </location>
</feature>
<dbReference type="OMA" id="YLASVWI"/>
<feature type="compositionally biased region" description="Polar residues" evidence="2">
    <location>
        <begin position="100"/>
        <end position="114"/>
    </location>
</feature>
<keyword evidence="4" id="KW-1185">Reference proteome</keyword>
<dbReference type="AlphaFoldDB" id="A0A6A5C3S8"/>
<proteinExistence type="predicted"/>
<dbReference type="OrthoDB" id="10258022at2759"/>
<accession>A0A6A5C3S8</accession>
<dbReference type="VEuPathDB" id="AmoebaDB:NF0065410"/>
<dbReference type="VEuPathDB" id="AmoebaDB:NfTy_079210"/>
<protein>
    <submittedName>
        <fullName evidence="3">Uncharacterized protein</fullName>
    </submittedName>
</protein>
<feature type="region of interest" description="Disordered" evidence="2">
    <location>
        <begin position="1"/>
        <end position="40"/>
    </location>
</feature>
<reference evidence="3 4" key="1">
    <citation type="journal article" date="2019" name="Sci. Rep.">
        <title>Nanopore sequencing improves the draft genome of the human pathogenic amoeba Naegleria fowleri.</title>
        <authorList>
            <person name="Liechti N."/>
            <person name="Schurch N."/>
            <person name="Bruggmann R."/>
            <person name="Wittwer M."/>
        </authorList>
    </citation>
    <scope>NUCLEOTIDE SEQUENCE [LARGE SCALE GENOMIC DNA]</scope>
    <source>
        <strain evidence="3 4">ATCC 30894</strain>
    </source>
</reference>
<comment type="caution">
    <text evidence="3">The sequence shown here is derived from an EMBL/GenBank/DDBJ whole genome shotgun (WGS) entry which is preliminary data.</text>
</comment>
<organism evidence="3 4">
    <name type="scientific">Naegleria fowleri</name>
    <name type="common">Brain eating amoeba</name>
    <dbReference type="NCBI Taxonomy" id="5763"/>
    <lineage>
        <taxon>Eukaryota</taxon>
        <taxon>Discoba</taxon>
        <taxon>Heterolobosea</taxon>
        <taxon>Tetramitia</taxon>
        <taxon>Eutetramitia</taxon>
        <taxon>Vahlkampfiidae</taxon>
        <taxon>Naegleria</taxon>
    </lineage>
</organism>
<evidence type="ECO:0000313" key="3">
    <source>
        <dbReference type="EMBL" id="KAF0981154.1"/>
    </source>
</evidence>
<evidence type="ECO:0000256" key="2">
    <source>
        <dbReference type="SAM" id="MobiDB-lite"/>
    </source>
</evidence>
<dbReference type="GeneID" id="68120157"/>
<gene>
    <name evidence="3" type="ORF">FDP41_012942</name>
</gene>
<evidence type="ECO:0000256" key="1">
    <source>
        <dbReference type="SAM" id="Coils"/>
    </source>
</evidence>
<keyword evidence="1" id="KW-0175">Coiled coil</keyword>
<evidence type="ECO:0000313" key="4">
    <source>
        <dbReference type="Proteomes" id="UP000444721"/>
    </source>
</evidence>
<feature type="compositionally biased region" description="Low complexity" evidence="2">
    <location>
        <begin position="1"/>
        <end position="10"/>
    </location>
</feature>
<feature type="coiled-coil region" evidence="1">
    <location>
        <begin position="223"/>
        <end position="250"/>
    </location>
</feature>
<dbReference type="EMBL" id="VFQX01000016">
    <property type="protein sequence ID" value="KAF0981154.1"/>
    <property type="molecule type" value="Genomic_DNA"/>
</dbReference>